<feature type="domain" description="FAD-dependent oxidoreductase 2 FAD-binding" evidence="13">
    <location>
        <begin position="11"/>
        <end position="381"/>
    </location>
</feature>
<keyword evidence="7 12" id="KW-0274">FAD</keyword>
<organism evidence="15 16">
    <name type="scientific">Parvibaculum sedimenti</name>
    <dbReference type="NCBI Taxonomy" id="2608632"/>
    <lineage>
        <taxon>Bacteria</taxon>
        <taxon>Pseudomonadati</taxon>
        <taxon>Pseudomonadota</taxon>
        <taxon>Alphaproteobacteria</taxon>
        <taxon>Hyphomicrobiales</taxon>
        <taxon>Parvibaculaceae</taxon>
        <taxon>Parvibaculum</taxon>
    </lineage>
</organism>
<dbReference type="NCBIfam" id="TIGR00551">
    <property type="entry name" value="nadB"/>
    <property type="match status" value="1"/>
</dbReference>
<dbReference type="Gene3D" id="3.90.700.10">
    <property type="entry name" value="Succinate dehydrogenase/fumarate reductase flavoprotein, catalytic domain"/>
    <property type="match status" value="1"/>
</dbReference>
<dbReference type="Gene3D" id="1.20.58.100">
    <property type="entry name" value="Fumarate reductase/succinate dehydrogenase flavoprotein-like, C-terminal domain"/>
    <property type="match status" value="1"/>
</dbReference>
<evidence type="ECO:0000256" key="10">
    <source>
        <dbReference type="NCBIfam" id="TIGR00551"/>
    </source>
</evidence>
<evidence type="ECO:0000256" key="7">
    <source>
        <dbReference type="ARBA" id="ARBA00022827"/>
    </source>
</evidence>
<dbReference type="Pfam" id="PF02910">
    <property type="entry name" value="Succ_DH_flav_C"/>
    <property type="match status" value="1"/>
</dbReference>
<dbReference type="GO" id="GO:0005737">
    <property type="term" value="C:cytoplasm"/>
    <property type="evidence" value="ECO:0007669"/>
    <property type="project" value="UniProtKB-SubCell"/>
</dbReference>
<evidence type="ECO:0000256" key="9">
    <source>
        <dbReference type="ARBA" id="ARBA00048305"/>
    </source>
</evidence>
<dbReference type="PANTHER" id="PTHR42716:SF2">
    <property type="entry name" value="L-ASPARTATE OXIDASE, CHLOROPLASTIC"/>
    <property type="match status" value="1"/>
</dbReference>
<keyword evidence="8 12" id="KW-0560">Oxidoreductase</keyword>
<protein>
    <recommendedName>
        <fullName evidence="4 10">L-aspartate oxidase</fullName>
        <ecNumber evidence="4 10">1.4.3.16</ecNumber>
    </recommendedName>
</protein>
<sequence length="526" mass="54977">MSHVDAKDAGDVLIVGAGLAGLFTALKLAPRPVTVLAAAPLGDGASSAWAQGGIAAAVEQGDTPESHAADTVIAGAGIVDENVAISMAREAPARIADLLSYGVPFDRDLEGHLAVGREAAHSHRRIVHVRGDRAGKAIMESLIAAVRQTPSITVIEHYSAYELAKAGNRVAGVYARHVVTGESLLLTARATVLASGGIGQLYAVTTNPPQARGQGVALAARAGAVIADPEFVQFHPTAIAGTRDPAPLVTEALRGEGSILIDETGRRFMPAIHPDAELAPRDIVARAIFREIAAGRTVYLDTRAAVGARLPEAFPTVYENCVGMGIDPVRDPIPVAPAEHYHMGGISVDATGRTSLDSLWACGEVTSTGAHGANRLASNSLLEAIVYGARIAGDIDGRELPAIEGKIAPPTLSGVKPSPANLVTALRRLMTDYVGVIRNGDGIAHALEEIARLEAAADETSIFINMTTTARLIAAAAYAREESRGGHFRSDFPEPREAWRHRTFITLAEANRIAAEATTQSRKASA</sequence>
<evidence type="ECO:0000313" key="15">
    <source>
        <dbReference type="EMBL" id="KAB7739916.1"/>
    </source>
</evidence>
<dbReference type="RefSeq" id="WP_152216296.1">
    <property type="nucleotide sequence ID" value="NZ_JBAQYD010000234.1"/>
</dbReference>
<evidence type="ECO:0000256" key="8">
    <source>
        <dbReference type="ARBA" id="ARBA00023002"/>
    </source>
</evidence>
<comment type="similarity">
    <text evidence="3 12">Belongs to the FAD-dependent oxidoreductase 2 family. NadB subfamily.</text>
</comment>
<evidence type="ECO:0000256" key="2">
    <source>
        <dbReference type="ARBA" id="ARBA00004950"/>
    </source>
</evidence>
<dbReference type="PRINTS" id="PR00368">
    <property type="entry name" value="FADPNR"/>
</dbReference>
<evidence type="ECO:0000256" key="3">
    <source>
        <dbReference type="ARBA" id="ARBA00008562"/>
    </source>
</evidence>
<dbReference type="InterPro" id="IPR015939">
    <property type="entry name" value="Fum_Rdtase/Succ_DH_flav-like_C"/>
</dbReference>
<comment type="cofactor">
    <cofactor evidence="1 12">
        <name>FAD</name>
        <dbReference type="ChEBI" id="CHEBI:57692"/>
    </cofactor>
</comment>
<comment type="subcellular location">
    <subcellularLocation>
        <location evidence="12">Cytoplasm</location>
    </subcellularLocation>
</comment>
<keyword evidence="16" id="KW-1185">Reference proteome</keyword>
<comment type="function">
    <text evidence="12">Catalyzes the oxidation of L-aspartate to iminoaspartate.</text>
</comment>
<dbReference type="InterPro" id="IPR037099">
    <property type="entry name" value="Fum_R/Succ_DH_flav-like_C_sf"/>
</dbReference>
<evidence type="ECO:0000259" key="14">
    <source>
        <dbReference type="Pfam" id="PF02910"/>
    </source>
</evidence>
<dbReference type="SUPFAM" id="SSF56425">
    <property type="entry name" value="Succinate dehydrogenase/fumarate reductase flavoprotein, catalytic domain"/>
    <property type="match status" value="1"/>
</dbReference>
<name>A0A6N6VHP7_9HYPH</name>
<accession>A0A6N6VHP7</accession>
<keyword evidence="6 12" id="KW-0662">Pyridine nucleotide biosynthesis</keyword>
<comment type="pathway">
    <text evidence="2 12">Cofactor biosynthesis; NAD(+) biosynthesis; iminoaspartate from L-aspartate (oxidase route): step 1/1.</text>
</comment>
<evidence type="ECO:0000256" key="5">
    <source>
        <dbReference type="ARBA" id="ARBA00022630"/>
    </source>
</evidence>
<feature type="active site" description="Proton acceptor" evidence="11">
    <location>
        <position position="281"/>
    </location>
</feature>
<dbReference type="InterPro" id="IPR027477">
    <property type="entry name" value="Succ_DH/fumarate_Rdtase_cat_sf"/>
</dbReference>
<dbReference type="InterPro" id="IPR003953">
    <property type="entry name" value="FAD-dep_OxRdtase_2_FAD-bd"/>
</dbReference>
<dbReference type="EMBL" id="WESC01000008">
    <property type="protein sequence ID" value="KAB7739916.1"/>
    <property type="molecule type" value="Genomic_DNA"/>
</dbReference>
<evidence type="ECO:0000256" key="1">
    <source>
        <dbReference type="ARBA" id="ARBA00001974"/>
    </source>
</evidence>
<evidence type="ECO:0000256" key="12">
    <source>
        <dbReference type="RuleBase" id="RU362049"/>
    </source>
</evidence>
<dbReference type="InterPro" id="IPR036188">
    <property type="entry name" value="FAD/NAD-bd_sf"/>
</dbReference>
<evidence type="ECO:0000256" key="11">
    <source>
        <dbReference type="PIRSR" id="PIRSR000171-1"/>
    </source>
</evidence>
<dbReference type="GO" id="GO:0034628">
    <property type="term" value="P:'de novo' NAD+ biosynthetic process from L-aspartate"/>
    <property type="evidence" value="ECO:0007669"/>
    <property type="project" value="TreeGrafter"/>
</dbReference>
<dbReference type="InterPro" id="IPR005288">
    <property type="entry name" value="NadB"/>
</dbReference>
<feature type="domain" description="Fumarate reductase/succinate dehydrogenase flavoprotein-like C-terminal" evidence="14">
    <location>
        <begin position="425"/>
        <end position="510"/>
    </location>
</feature>
<evidence type="ECO:0000313" key="16">
    <source>
        <dbReference type="Proteomes" id="UP000468901"/>
    </source>
</evidence>
<dbReference type="AlphaFoldDB" id="A0A6N6VHP7"/>
<dbReference type="FunFam" id="3.90.700.10:FF:000002">
    <property type="entry name" value="L-aspartate oxidase"/>
    <property type="match status" value="1"/>
</dbReference>
<dbReference type="UniPathway" id="UPA00253">
    <property type="reaction ID" value="UER00326"/>
</dbReference>
<keyword evidence="5 12" id="KW-0285">Flavoprotein</keyword>
<dbReference type="PIRSF" id="PIRSF000171">
    <property type="entry name" value="SDHA_APRA_LASPO"/>
    <property type="match status" value="1"/>
</dbReference>
<dbReference type="GO" id="GO:0008734">
    <property type="term" value="F:L-aspartate oxidase activity"/>
    <property type="evidence" value="ECO:0007669"/>
    <property type="project" value="UniProtKB-UniRule"/>
</dbReference>
<dbReference type="Proteomes" id="UP000468901">
    <property type="component" value="Unassembled WGS sequence"/>
</dbReference>
<reference evidence="15 16" key="1">
    <citation type="submission" date="2019-09" db="EMBL/GenBank/DDBJ databases">
        <title>Parvibaculum sedimenti sp. nov., isolated from sediment.</title>
        <authorList>
            <person name="Wang Y."/>
        </authorList>
    </citation>
    <scope>NUCLEOTIDE SEQUENCE [LARGE SCALE GENOMIC DNA]</scope>
    <source>
        <strain evidence="15 16">HXT-9</strain>
    </source>
</reference>
<dbReference type="EC" id="1.4.3.16" evidence="4 10"/>
<gene>
    <name evidence="15" type="ORF">F2P47_10430</name>
</gene>
<dbReference type="Pfam" id="PF00890">
    <property type="entry name" value="FAD_binding_2"/>
    <property type="match status" value="1"/>
</dbReference>
<proteinExistence type="inferred from homology"/>
<evidence type="ECO:0000256" key="4">
    <source>
        <dbReference type="ARBA" id="ARBA00012173"/>
    </source>
</evidence>
<comment type="catalytic activity">
    <reaction evidence="9">
        <text>L-aspartate + O2 = iminosuccinate + H2O2</text>
        <dbReference type="Rhea" id="RHEA:25876"/>
        <dbReference type="ChEBI" id="CHEBI:15379"/>
        <dbReference type="ChEBI" id="CHEBI:16240"/>
        <dbReference type="ChEBI" id="CHEBI:29991"/>
        <dbReference type="ChEBI" id="CHEBI:77875"/>
        <dbReference type="EC" id="1.4.3.16"/>
    </reaction>
    <physiologicalReaction direction="left-to-right" evidence="9">
        <dbReference type="Rhea" id="RHEA:25877"/>
    </physiologicalReaction>
</comment>
<comment type="caution">
    <text evidence="15">The sequence shown here is derived from an EMBL/GenBank/DDBJ whole genome shotgun (WGS) entry which is preliminary data.</text>
</comment>
<evidence type="ECO:0000259" key="13">
    <source>
        <dbReference type="Pfam" id="PF00890"/>
    </source>
</evidence>
<evidence type="ECO:0000256" key="6">
    <source>
        <dbReference type="ARBA" id="ARBA00022642"/>
    </source>
</evidence>
<dbReference type="Gene3D" id="3.50.50.60">
    <property type="entry name" value="FAD/NAD(P)-binding domain"/>
    <property type="match status" value="1"/>
</dbReference>
<dbReference type="SUPFAM" id="SSF46977">
    <property type="entry name" value="Succinate dehydrogenase/fumarate reductase flavoprotein C-terminal domain"/>
    <property type="match status" value="1"/>
</dbReference>
<dbReference type="NCBIfam" id="NF005701">
    <property type="entry name" value="PRK07512.1"/>
    <property type="match status" value="1"/>
</dbReference>
<dbReference type="SUPFAM" id="SSF51905">
    <property type="entry name" value="FAD/NAD(P)-binding domain"/>
    <property type="match status" value="1"/>
</dbReference>
<dbReference type="PANTHER" id="PTHR42716">
    <property type="entry name" value="L-ASPARTATE OXIDASE"/>
    <property type="match status" value="1"/>
</dbReference>